<protein>
    <submittedName>
        <fullName evidence="1">Uncharacterized protein</fullName>
    </submittedName>
</protein>
<gene>
    <name evidence="1" type="ORF">AVDCRST_MAG83-13</name>
</gene>
<dbReference type="EMBL" id="CADCTE010000007">
    <property type="protein sequence ID" value="CAA9212533.1"/>
    <property type="molecule type" value="Genomic_DNA"/>
</dbReference>
<proteinExistence type="predicted"/>
<sequence length="36" mass="3825">MLSDGRSLRSSSPDLISFAQASREVSGVCPFLAALR</sequence>
<organism evidence="1">
    <name type="scientific">uncultured Arthrobacter sp</name>
    <dbReference type="NCBI Taxonomy" id="114050"/>
    <lineage>
        <taxon>Bacteria</taxon>
        <taxon>Bacillati</taxon>
        <taxon>Actinomycetota</taxon>
        <taxon>Actinomycetes</taxon>
        <taxon>Micrococcales</taxon>
        <taxon>Micrococcaceae</taxon>
        <taxon>Arthrobacter</taxon>
        <taxon>environmental samples</taxon>
    </lineage>
</organism>
<reference evidence="1" key="1">
    <citation type="submission" date="2020-02" db="EMBL/GenBank/DDBJ databases">
        <authorList>
            <person name="Meier V. D."/>
        </authorList>
    </citation>
    <scope>NUCLEOTIDE SEQUENCE</scope>
    <source>
        <strain evidence="1">AVDCRST_MAG83</strain>
    </source>
</reference>
<name>A0A6J4H4U7_9MICC</name>
<evidence type="ECO:0000313" key="1">
    <source>
        <dbReference type="EMBL" id="CAA9212533.1"/>
    </source>
</evidence>
<dbReference type="AlphaFoldDB" id="A0A6J4H4U7"/>
<accession>A0A6J4H4U7</accession>